<organism evidence="3 4">
    <name type="scientific">Streptomonospora nanhaiensis</name>
    <dbReference type="NCBI Taxonomy" id="1323731"/>
    <lineage>
        <taxon>Bacteria</taxon>
        <taxon>Bacillati</taxon>
        <taxon>Actinomycetota</taxon>
        <taxon>Actinomycetes</taxon>
        <taxon>Streptosporangiales</taxon>
        <taxon>Nocardiopsidaceae</taxon>
        <taxon>Streptomonospora</taxon>
    </lineage>
</organism>
<gene>
    <name evidence="3" type="ORF">OUQ99_18580</name>
</gene>
<feature type="region of interest" description="Disordered" evidence="1">
    <location>
        <begin position="206"/>
        <end position="235"/>
    </location>
</feature>
<dbReference type="Proteomes" id="UP001156498">
    <property type="component" value="Chromosome"/>
</dbReference>
<evidence type="ECO:0000256" key="2">
    <source>
        <dbReference type="SAM" id="Phobius"/>
    </source>
</evidence>
<proteinExistence type="predicted"/>
<dbReference type="RefSeq" id="WP_267945040.1">
    <property type="nucleotide sequence ID" value="NZ_CP113264.1"/>
</dbReference>
<sequence length="235" mass="24618">MPVMLLIVAGCALASAWLLWVVVGSYSKMVSASEEKRLKDRDDTLTQVAATSSGGSAAMTLILLAHAHAHAQPESTGTKGFLAILAVYVLVCAGCVWATDHLDGARHRNRIRDLLTIAMWAAAGAAFLALVGALTHPGAREVVGDVVGAVGAFLEGLLTLVAIVVTIVVTLGFMVLVGGEDQNTPRRPKGMSRQVWNRQQREWREYKRKHGIDRSGGAGYSGGSGDGGDGGDGGD</sequence>
<feature type="compositionally biased region" description="Gly residues" evidence="1">
    <location>
        <begin position="214"/>
        <end position="235"/>
    </location>
</feature>
<name>A0ABY6YG63_9ACTN</name>
<keyword evidence="2" id="KW-1133">Transmembrane helix</keyword>
<feature type="transmembrane region" description="Helical" evidence="2">
    <location>
        <begin position="48"/>
        <end position="69"/>
    </location>
</feature>
<evidence type="ECO:0000313" key="3">
    <source>
        <dbReference type="EMBL" id="WAE71237.1"/>
    </source>
</evidence>
<keyword evidence="2" id="KW-0812">Transmembrane</keyword>
<feature type="transmembrane region" description="Helical" evidence="2">
    <location>
        <begin position="81"/>
        <end position="102"/>
    </location>
</feature>
<feature type="transmembrane region" description="Helical" evidence="2">
    <location>
        <begin position="156"/>
        <end position="179"/>
    </location>
</feature>
<keyword evidence="2" id="KW-0472">Membrane</keyword>
<dbReference type="EMBL" id="CP113264">
    <property type="protein sequence ID" value="WAE71237.1"/>
    <property type="molecule type" value="Genomic_DNA"/>
</dbReference>
<keyword evidence="4" id="KW-1185">Reference proteome</keyword>
<protein>
    <submittedName>
        <fullName evidence="3">Uncharacterized protein</fullName>
    </submittedName>
</protein>
<evidence type="ECO:0000313" key="4">
    <source>
        <dbReference type="Proteomes" id="UP001156498"/>
    </source>
</evidence>
<evidence type="ECO:0000256" key="1">
    <source>
        <dbReference type="SAM" id="MobiDB-lite"/>
    </source>
</evidence>
<feature type="transmembrane region" description="Helical" evidence="2">
    <location>
        <begin position="6"/>
        <end position="27"/>
    </location>
</feature>
<reference evidence="3 4" key="1">
    <citation type="journal article" date="2013" name="Int. J. Syst. Evol. Microbiol.">
        <title>Description of Streptomonospora sediminis sp. nov. and Streptomonospora nanhaiensis sp. nov., and reclassification of Nocardiopsis arabia Hozzein &amp; Goodfellow 2008 as Streptomonospora arabica comb. nov. and emended description of the genus Streptomonospora.</title>
        <authorList>
            <person name="Zhang D.F."/>
            <person name="Pan H.Q."/>
            <person name="He J."/>
            <person name="Zhang X.M."/>
            <person name="Zhang Y.G."/>
            <person name="Klenk H.P."/>
            <person name="Hu J.C."/>
            <person name="Li W.J."/>
        </authorList>
    </citation>
    <scope>NUCLEOTIDE SEQUENCE [LARGE SCALE GENOMIC DNA]</scope>
    <source>
        <strain evidence="3 4">12A09</strain>
    </source>
</reference>
<feature type="transmembrane region" description="Helical" evidence="2">
    <location>
        <begin position="114"/>
        <end position="136"/>
    </location>
</feature>
<accession>A0ABY6YG63</accession>